<dbReference type="AlphaFoldDB" id="A0A8C4SK34"/>
<dbReference type="PRINTS" id="PR01638">
    <property type="entry name" value="MHCCLASSI"/>
</dbReference>
<proteinExistence type="inferred from homology"/>
<dbReference type="InterPro" id="IPR011162">
    <property type="entry name" value="MHC_I/II-like_Ag-recog"/>
</dbReference>
<dbReference type="InterPro" id="IPR036179">
    <property type="entry name" value="Ig-like_dom_sf"/>
</dbReference>
<reference evidence="7" key="3">
    <citation type="submission" date="2025-09" db="UniProtKB">
        <authorList>
            <consortium name="Ensembl"/>
        </authorList>
    </citation>
    <scope>IDENTIFICATION</scope>
</reference>
<dbReference type="SUPFAM" id="SSF48726">
    <property type="entry name" value="Immunoglobulin"/>
    <property type="match status" value="1"/>
</dbReference>
<reference evidence="7" key="1">
    <citation type="submission" date="2021-06" db="EMBL/GenBank/DDBJ databases">
        <authorList>
            <consortium name="Wellcome Sanger Institute Data Sharing"/>
        </authorList>
    </citation>
    <scope>NUCLEOTIDE SEQUENCE [LARGE SCALE GENOMIC DNA]</scope>
</reference>
<organism evidence="7 8">
    <name type="scientific">Erpetoichthys calabaricus</name>
    <name type="common">Rope fish</name>
    <name type="synonym">Calamoichthys calabaricus</name>
    <dbReference type="NCBI Taxonomy" id="27687"/>
    <lineage>
        <taxon>Eukaryota</taxon>
        <taxon>Metazoa</taxon>
        <taxon>Chordata</taxon>
        <taxon>Craniata</taxon>
        <taxon>Vertebrata</taxon>
        <taxon>Euteleostomi</taxon>
        <taxon>Actinopterygii</taxon>
        <taxon>Polypteriformes</taxon>
        <taxon>Polypteridae</taxon>
        <taxon>Erpetoichthys</taxon>
    </lineage>
</organism>
<dbReference type="SMART" id="SM00407">
    <property type="entry name" value="IGc1"/>
    <property type="match status" value="1"/>
</dbReference>
<dbReference type="Pfam" id="PF00129">
    <property type="entry name" value="MHC_I"/>
    <property type="match status" value="1"/>
</dbReference>
<evidence type="ECO:0000313" key="8">
    <source>
        <dbReference type="Proteomes" id="UP000694620"/>
    </source>
</evidence>
<dbReference type="InterPro" id="IPR007110">
    <property type="entry name" value="Ig-like_dom"/>
</dbReference>
<keyword evidence="2" id="KW-0393">Immunoglobulin domain</keyword>
<keyword evidence="4" id="KW-1133">Transmembrane helix</keyword>
<comment type="similarity">
    <text evidence="3">Belongs to the MHC class I family.</text>
</comment>
<dbReference type="Gene3D" id="2.60.40.10">
    <property type="entry name" value="Immunoglobulins"/>
    <property type="match status" value="1"/>
</dbReference>
<evidence type="ECO:0000256" key="1">
    <source>
        <dbReference type="ARBA" id="ARBA00023180"/>
    </source>
</evidence>
<dbReference type="Pfam" id="PF07654">
    <property type="entry name" value="C1-set"/>
    <property type="match status" value="1"/>
</dbReference>
<dbReference type="PANTHER" id="PTHR16675:SF235">
    <property type="entry name" value="SHKT DOMAIN-CONTAINING PROTEIN"/>
    <property type="match status" value="1"/>
</dbReference>
<dbReference type="Gene3D" id="3.30.500.10">
    <property type="entry name" value="MHC class I-like antigen recognition-like"/>
    <property type="match status" value="1"/>
</dbReference>
<dbReference type="InterPro" id="IPR003597">
    <property type="entry name" value="Ig_C1-set"/>
</dbReference>
<dbReference type="InterPro" id="IPR001039">
    <property type="entry name" value="MHC_I_a_a1/a2"/>
</dbReference>
<dbReference type="InterPro" id="IPR037055">
    <property type="entry name" value="MHC_I-like_Ag-recog_sf"/>
</dbReference>
<name>A0A8C4SK34_ERPCA</name>
<reference evidence="7" key="2">
    <citation type="submission" date="2025-08" db="UniProtKB">
        <authorList>
            <consortium name="Ensembl"/>
        </authorList>
    </citation>
    <scope>IDENTIFICATION</scope>
</reference>
<dbReference type="InterPro" id="IPR011161">
    <property type="entry name" value="MHC_I-like_Ag-recog"/>
</dbReference>
<dbReference type="InterPro" id="IPR003006">
    <property type="entry name" value="Ig/MHC_CS"/>
</dbReference>
<keyword evidence="5" id="KW-0732">Signal</keyword>
<dbReference type="GO" id="GO:0009897">
    <property type="term" value="C:external side of plasma membrane"/>
    <property type="evidence" value="ECO:0007669"/>
    <property type="project" value="TreeGrafter"/>
</dbReference>
<feature type="chain" id="PRO_5034813351" evidence="5">
    <location>
        <begin position="18"/>
        <end position="342"/>
    </location>
</feature>
<keyword evidence="4" id="KW-0812">Transmembrane</keyword>
<dbReference type="PROSITE" id="PS00290">
    <property type="entry name" value="IG_MHC"/>
    <property type="match status" value="1"/>
</dbReference>
<evidence type="ECO:0000256" key="3">
    <source>
        <dbReference type="RuleBase" id="RU004439"/>
    </source>
</evidence>
<accession>A0A8C4SK34</accession>
<keyword evidence="1" id="KW-0325">Glycoprotein</keyword>
<dbReference type="GO" id="GO:0005615">
    <property type="term" value="C:extracellular space"/>
    <property type="evidence" value="ECO:0007669"/>
    <property type="project" value="TreeGrafter"/>
</dbReference>
<dbReference type="InterPro" id="IPR013783">
    <property type="entry name" value="Ig-like_fold"/>
</dbReference>
<dbReference type="Proteomes" id="UP000694620">
    <property type="component" value="Chromosome 6"/>
</dbReference>
<dbReference type="PROSITE" id="PS50835">
    <property type="entry name" value="IG_LIKE"/>
    <property type="match status" value="1"/>
</dbReference>
<protein>
    <submittedName>
        <fullName evidence="7">Major histocompatibility complex class I-related gene protein-like</fullName>
    </submittedName>
</protein>
<evidence type="ECO:0000256" key="2">
    <source>
        <dbReference type="ARBA" id="ARBA00023319"/>
    </source>
</evidence>
<feature type="transmembrane region" description="Helical" evidence="4">
    <location>
        <begin position="303"/>
        <end position="325"/>
    </location>
</feature>
<sequence length="342" mass="39891">MLRILLVCLIQVIVAGSHRLWFSAIAISKGTNLPQFIDISMINDVQHTYYDSSMEKPVVRAEWVNDILRTEFWDRQSWLILSCQPRIRWSLKLAEEHFNHTGTHTYQITGGCEIHENGTRDSHLFHAYDGKDFVSFDVNTLSWIAIVPQANFYKRIREADNKRRVVENDFYRTVCFDWLKRLIHHGRKHLERKVRPDMAVIWKKNLNSEIHLICHVTGFYPYEIDVKWIREGGGSLSKKDVWHGDVLPNGDGTYQQRKTLRLSAKEQDKYKYACHVQHVSLEEVKVLRWEPPLNSGFTKGPTMVMIMALGALMSAVIVATIKCAWRIKQRQGNSTEQQKNNE</sequence>
<dbReference type="GO" id="GO:0006955">
    <property type="term" value="P:immune response"/>
    <property type="evidence" value="ECO:0007669"/>
    <property type="project" value="TreeGrafter"/>
</dbReference>
<dbReference type="PANTHER" id="PTHR16675">
    <property type="entry name" value="MHC CLASS I-RELATED"/>
    <property type="match status" value="1"/>
</dbReference>
<keyword evidence="8" id="KW-1185">Reference proteome</keyword>
<feature type="signal peptide" evidence="5">
    <location>
        <begin position="1"/>
        <end position="17"/>
    </location>
</feature>
<evidence type="ECO:0000256" key="4">
    <source>
        <dbReference type="SAM" id="Phobius"/>
    </source>
</evidence>
<evidence type="ECO:0000256" key="5">
    <source>
        <dbReference type="SAM" id="SignalP"/>
    </source>
</evidence>
<evidence type="ECO:0000313" key="7">
    <source>
        <dbReference type="Ensembl" id="ENSECRP00000017888.1"/>
    </source>
</evidence>
<dbReference type="InterPro" id="IPR050208">
    <property type="entry name" value="MHC_class-I_related"/>
</dbReference>
<evidence type="ECO:0000259" key="6">
    <source>
        <dbReference type="PROSITE" id="PS50835"/>
    </source>
</evidence>
<dbReference type="GeneTree" id="ENSGT01120000271825"/>
<feature type="domain" description="Ig-like" evidence="6">
    <location>
        <begin position="196"/>
        <end position="285"/>
    </location>
</feature>
<dbReference type="Ensembl" id="ENSECRT00000018244.1">
    <property type="protein sequence ID" value="ENSECRP00000017888.1"/>
    <property type="gene ID" value="ENSECRG00000011940.1"/>
</dbReference>
<dbReference type="SUPFAM" id="SSF54452">
    <property type="entry name" value="MHC antigen-recognition domain"/>
    <property type="match status" value="1"/>
</dbReference>
<keyword evidence="4" id="KW-0472">Membrane</keyword>